<proteinExistence type="predicted"/>
<dbReference type="HOGENOM" id="CLU_1386530_0_0_1"/>
<evidence type="ECO:0000313" key="2">
    <source>
        <dbReference type="Proteomes" id="UP000011713"/>
    </source>
</evidence>
<dbReference type="EMBL" id="JH598253">
    <property type="status" value="NOT_ANNOTATED_CDS"/>
    <property type="molecule type" value="Genomic_DNA"/>
</dbReference>
<protein>
    <submittedName>
        <fullName evidence="1">Uncharacterized protein</fullName>
    </submittedName>
</protein>
<dbReference type="STRING" id="559515.M4B3W2"/>
<name>M4B3W2_HYAAE</name>
<dbReference type="AlphaFoldDB" id="M4B3W2"/>
<keyword evidence="2" id="KW-1185">Reference proteome</keyword>
<reference evidence="2" key="1">
    <citation type="journal article" date="2010" name="Science">
        <title>Signatures of adaptation to obligate biotrophy in the Hyaloperonospora arabidopsidis genome.</title>
        <authorList>
            <person name="Baxter L."/>
            <person name="Tripathy S."/>
            <person name="Ishaque N."/>
            <person name="Boot N."/>
            <person name="Cabral A."/>
            <person name="Kemen E."/>
            <person name="Thines M."/>
            <person name="Ah-Fong A."/>
            <person name="Anderson R."/>
            <person name="Badejoko W."/>
            <person name="Bittner-Eddy P."/>
            <person name="Boore J.L."/>
            <person name="Chibucos M.C."/>
            <person name="Coates M."/>
            <person name="Dehal P."/>
            <person name="Delehaunty K."/>
            <person name="Dong S."/>
            <person name="Downton P."/>
            <person name="Dumas B."/>
            <person name="Fabro G."/>
            <person name="Fronick C."/>
            <person name="Fuerstenberg S.I."/>
            <person name="Fulton L."/>
            <person name="Gaulin E."/>
            <person name="Govers F."/>
            <person name="Hughes L."/>
            <person name="Humphray S."/>
            <person name="Jiang R.H."/>
            <person name="Judelson H."/>
            <person name="Kamoun S."/>
            <person name="Kyung K."/>
            <person name="Meijer H."/>
            <person name="Minx P."/>
            <person name="Morris P."/>
            <person name="Nelson J."/>
            <person name="Phuntumart V."/>
            <person name="Qutob D."/>
            <person name="Rehmany A."/>
            <person name="Rougon-Cardoso A."/>
            <person name="Ryden P."/>
            <person name="Torto-Alalibo T."/>
            <person name="Studholme D."/>
            <person name="Wang Y."/>
            <person name="Win J."/>
            <person name="Wood J."/>
            <person name="Clifton S.W."/>
            <person name="Rogers J."/>
            <person name="Van den Ackerveken G."/>
            <person name="Jones J.D."/>
            <person name="McDowell J.M."/>
            <person name="Beynon J."/>
            <person name="Tyler B.M."/>
        </authorList>
    </citation>
    <scope>NUCLEOTIDE SEQUENCE [LARGE SCALE GENOMIC DNA]</scope>
    <source>
        <strain evidence="2">Emoy2</strain>
    </source>
</reference>
<reference evidence="1" key="2">
    <citation type="submission" date="2015-06" db="UniProtKB">
        <authorList>
            <consortium name="EnsemblProtists"/>
        </authorList>
    </citation>
    <scope>IDENTIFICATION</scope>
    <source>
        <strain evidence="1">Emoy2</strain>
    </source>
</reference>
<dbReference type="InParanoid" id="M4B3W2"/>
<organism evidence="1 2">
    <name type="scientific">Hyaloperonospora arabidopsidis (strain Emoy2)</name>
    <name type="common">Downy mildew agent</name>
    <name type="synonym">Peronospora arabidopsidis</name>
    <dbReference type="NCBI Taxonomy" id="559515"/>
    <lineage>
        <taxon>Eukaryota</taxon>
        <taxon>Sar</taxon>
        <taxon>Stramenopiles</taxon>
        <taxon>Oomycota</taxon>
        <taxon>Peronosporomycetes</taxon>
        <taxon>Peronosporales</taxon>
        <taxon>Peronosporaceae</taxon>
        <taxon>Hyaloperonospora</taxon>
    </lineage>
</organism>
<dbReference type="EnsemblProtists" id="HpaT800961">
    <property type="protein sequence ID" value="HpaP800961"/>
    <property type="gene ID" value="HpaG800961"/>
</dbReference>
<sequence>MKLTERLQQVARAEDALSQAIGADDLKVVEHELGKSISVGFYSPLFSALFDRYSLLQNARDRKSAADGTSVHDGLHTAIQFLTLRVEAKAEIREDAVQLLSTEIDEFSSPSNGEQIEIKLEQDDVERERMLDIADKMRRSLEARIAGVARLESILALPTVEPSIGALERSIQAAREVGVHERLLTKAEDKMVTARRR</sequence>
<dbReference type="Proteomes" id="UP000011713">
    <property type="component" value="Unassembled WGS sequence"/>
</dbReference>
<evidence type="ECO:0000313" key="1">
    <source>
        <dbReference type="EnsemblProtists" id="HpaP800961"/>
    </source>
</evidence>
<accession>M4B3W2</accession>
<dbReference type="VEuPathDB" id="FungiDB:HpaG800961"/>
<dbReference type="eggNOG" id="KOG4229">
    <property type="taxonomic scope" value="Eukaryota"/>
</dbReference>